<keyword evidence="3" id="KW-1003">Cell membrane</keyword>
<dbReference type="PANTHER" id="PTHR30329">
    <property type="entry name" value="STATOR ELEMENT OF FLAGELLAR MOTOR COMPLEX"/>
    <property type="match status" value="1"/>
</dbReference>
<organism evidence="11 12">
    <name type="scientific">Paenibacillus alvei</name>
    <name type="common">Bacillus alvei</name>
    <dbReference type="NCBI Taxonomy" id="44250"/>
    <lineage>
        <taxon>Bacteria</taxon>
        <taxon>Bacillati</taxon>
        <taxon>Bacillota</taxon>
        <taxon>Bacilli</taxon>
        <taxon>Bacillales</taxon>
        <taxon>Paenibacillaceae</taxon>
        <taxon>Paenibacillus</taxon>
    </lineage>
</organism>
<dbReference type="InterPro" id="IPR025713">
    <property type="entry name" value="MotB-like_N_dom"/>
</dbReference>
<dbReference type="CDD" id="cd07185">
    <property type="entry name" value="OmpA_C-like"/>
    <property type="match status" value="1"/>
</dbReference>
<dbReference type="EMBL" id="LS992241">
    <property type="protein sequence ID" value="SYX87077.1"/>
    <property type="molecule type" value="Genomic_DNA"/>
</dbReference>
<dbReference type="Pfam" id="PF13677">
    <property type="entry name" value="MotB_plug"/>
    <property type="match status" value="1"/>
</dbReference>
<evidence type="ECO:0000259" key="10">
    <source>
        <dbReference type="PROSITE" id="PS51123"/>
    </source>
</evidence>
<dbReference type="PROSITE" id="PS51123">
    <property type="entry name" value="OMPA_2"/>
    <property type="match status" value="1"/>
</dbReference>
<evidence type="ECO:0000256" key="8">
    <source>
        <dbReference type="SAM" id="Coils"/>
    </source>
</evidence>
<feature type="coiled-coil region" evidence="8">
    <location>
        <begin position="99"/>
        <end position="126"/>
    </location>
</feature>
<evidence type="ECO:0000256" key="5">
    <source>
        <dbReference type="ARBA" id="ARBA00022989"/>
    </source>
</evidence>
<keyword evidence="4 9" id="KW-0812">Transmembrane</keyword>
<evidence type="ECO:0000313" key="11">
    <source>
        <dbReference type="EMBL" id="SYX87077.1"/>
    </source>
</evidence>
<dbReference type="InterPro" id="IPR036737">
    <property type="entry name" value="OmpA-like_sf"/>
</dbReference>
<evidence type="ECO:0000256" key="7">
    <source>
        <dbReference type="PROSITE-ProRule" id="PRU00473"/>
    </source>
</evidence>
<evidence type="ECO:0000256" key="4">
    <source>
        <dbReference type="ARBA" id="ARBA00022692"/>
    </source>
</evidence>
<gene>
    <name evidence="11" type="primary">motB</name>
    <name evidence="11" type="ORF">PBLR_15506</name>
</gene>
<dbReference type="InterPro" id="IPR050330">
    <property type="entry name" value="Bact_OuterMem_StrucFunc"/>
</dbReference>
<dbReference type="SUPFAM" id="SSF103088">
    <property type="entry name" value="OmpA-like"/>
    <property type="match status" value="1"/>
</dbReference>
<keyword evidence="6 7" id="KW-0472">Membrane</keyword>
<accession>A0A383RJ67</accession>
<evidence type="ECO:0000256" key="6">
    <source>
        <dbReference type="ARBA" id="ARBA00023136"/>
    </source>
</evidence>
<evidence type="ECO:0000256" key="2">
    <source>
        <dbReference type="ARBA" id="ARBA00008914"/>
    </source>
</evidence>
<name>A0A383RJ67_PAEAL</name>
<comment type="similarity">
    <text evidence="2">Belongs to the MotB family.</text>
</comment>
<dbReference type="RefSeq" id="WP_138188792.1">
    <property type="nucleotide sequence ID" value="NZ_LS992241.1"/>
</dbReference>
<dbReference type="Pfam" id="PF00691">
    <property type="entry name" value="OmpA"/>
    <property type="match status" value="1"/>
</dbReference>
<dbReference type="InterPro" id="IPR006665">
    <property type="entry name" value="OmpA-like"/>
</dbReference>
<keyword evidence="5 9" id="KW-1133">Transmembrane helix</keyword>
<feature type="domain" description="OmpA-like" evidence="10">
    <location>
        <begin position="139"/>
        <end position="261"/>
    </location>
</feature>
<dbReference type="AlphaFoldDB" id="A0A383RJ67"/>
<keyword evidence="8" id="KW-0175">Coiled coil</keyword>
<reference evidence="12" key="1">
    <citation type="submission" date="2018-08" db="EMBL/GenBank/DDBJ databases">
        <authorList>
            <person name="Chevrot R."/>
        </authorList>
    </citation>
    <scope>NUCLEOTIDE SEQUENCE [LARGE SCALE GENOMIC DNA]</scope>
</reference>
<evidence type="ECO:0000256" key="3">
    <source>
        <dbReference type="ARBA" id="ARBA00022475"/>
    </source>
</evidence>
<dbReference type="PANTHER" id="PTHR30329:SF21">
    <property type="entry name" value="LIPOPROTEIN YIAD-RELATED"/>
    <property type="match status" value="1"/>
</dbReference>
<proteinExistence type="inferred from homology"/>
<feature type="transmembrane region" description="Helical" evidence="9">
    <location>
        <begin position="20"/>
        <end position="39"/>
    </location>
</feature>
<comment type="subcellular location">
    <subcellularLocation>
        <location evidence="1">Cell membrane</location>
        <topology evidence="1">Single-pass membrane protein</topology>
    </subcellularLocation>
</comment>
<dbReference type="Proteomes" id="UP000304148">
    <property type="component" value="Chromosome"/>
</dbReference>
<dbReference type="GO" id="GO:0005886">
    <property type="term" value="C:plasma membrane"/>
    <property type="evidence" value="ECO:0007669"/>
    <property type="project" value="UniProtKB-SubCell"/>
</dbReference>
<sequence length="279" mass="31021">MSKKLRTPPKEEHTDETWLIPYADILTLLLALFIVLYAMQAVDAKKFEQMSQAFSAALNSGGGGAGILNESAVIRSDGSKSSMVDATPNNFTKSRNRERDEYMLHAKQEQQQLEQLQNKMNQYIANNGLTDQLNTKLNHSELKITIKDSALFDSGKANLKPDSKQLAATVGDMMKQYQGFSVVISGHTDNRPIRNSRFDSNWDLSSARALSFMKVVLERSGIDPKQFQAVGMGEYHPVADNDSAEGQAKNRRVEVSILRKYTDKNNAAAANANELTDEN</sequence>
<protein>
    <submittedName>
        <fullName evidence="11">Motility protein B MotB component of the H+-coupled stator flagellum complex</fullName>
    </submittedName>
</protein>
<dbReference type="Gene3D" id="3.30.1330.60">
    <property type="entry name" value="OmpA-like domain"/>
    <property type="match status" value="1"/>
</dbReference>
<evidence type="ECO:0000256" key="9">
    <source>
        <dbReference type="SAM" id="Phobius"/>
    </source>
</evidence>
<evidence type="ECO:0000313" key="12">
    <source>
        <dbReference type="Proteomes" id="UP000304148"/>
    </source>
</evidence>
<evidence type="ECO:0000256" key="1">
    <source>
        <dbReference type="ARBA" id="ARBA00004162"/>
    </source>
</evidence>